<evidence type="ECO:0000313" key="3">
    <source>
        <dbReference type="Proteomes" id="UP000887540"/>
    </source>
</evidence>
<evidence type="ECO:0000256" key="2">
    <source>
        <dbReference type="ARBA" id="ARBA00023125"/>
    </source>
</evidence>
<proteinExistence type="inferred from homology"/>
<evidence type="ECO:0000256" key="1">
    <source>
        <dbReference type="ARBA" id="ARBA00009251"/>
    </source>
</evidence>
<keyword evidence="3" id="KW-1185">Reference proteome</keyword>
<dbReference type="GO" id="GO:0032422">
    <property type="term" value="F:purine-rich negative regulatory element binding"/>
    <property type="evidence" value="ECO:0007669"/>
    <property type="project" value="InterPro"/>
</dbReference>
<dbReference type="WBParaSite" id="ACRNAN_scaffold2675.g29426.t1">
    <property type="protein sequence ID" value="ACRNAN_scaffold2675.g29426.t1"/>
    <property type="gene ID" value="ACRNAN_scaffold2675.g29426"/>
</dbReference>
<sequence>MVNVAKNKQNGTIFMVITQHRKEFKNQDSIHLSIAGAKALRSCCHNIMHIFLRQTQEELKTKKEHEILYSETFEDSERIYAFKWIAGRNAAAMTFFRIIVSNKSTDYTYVTQMPDIGISRLRDILTYLIEKYDVAVDHKQNMDKENFRQDFFNVSNNDYTESEMENTRNKN</sequence>
<accession>A0A914DJ80</accession>
<name>A0A914DJ80_9BILA</name>
<comment type="similarity">
    <text evidence="1">Belongs to the PUR DNA-binding protein family.</text>
</comment>
<dbReference type="Pfam" id="PF04845">
    <property type="entry name" value="PurA"/>
    <property type="match status" value="1"/>
</dbReference>
<dbReference type="Proteomes" id="UP000887540">
    <property type="component" value="Unplaced"/>
</dbReference>
<protein>
    <submittedName>
        <fullName evidence="4">Uncharacterized protein</fullName>
    </submittedName>
</protein>
<dbReference type="AlphaFoldDB" id="A0A914DJ80"/>
<dbReference type="GO" id="GO:0000977">
    <property type="term" value="F:RNA polymerase II transcription regulatory region sequence-specific DNA binding"/>
    <property type="evidence" value="ECO:0007669"/>
    <property type="project" value="InterPro"/>
</dbReference>
<dbReference type="InterPro" id="IPR006628">
    <property type="entry name" value="PUR-bd_fam"/>
</dbReference>
<evidence type="ECO:0000313" key="4">
    <source>
        <dbReference type="WBParaSite" id="ACRNAN_scaffold2675.g29426.t1"/>
    </source>
</evidence>
<organism evidence="3 4">
    <name type="scientific">Acrobeloides nanus</name>
    <dbReference type="NCBI Taxonomy" id="290746"/>
    <lineage>
        <taxon>Eukaryota</taxon>
        <taxon>Metazoa</taxon>
        <taxon>Ecdysozoa</taxon>
        <taxon>Nematoda</taxon>
        <taxon>Chromadorea</taxon>
        <taxon>Rhabditida</taxon>
        <taxon>Tylenchina</taxon>
        <taxon>Cephalobomorpha</taxon>
        <taxon>Cephaloboidea</taxon>
        <taxon>Cephalobidae</taxon>
        <taxon>Acrobeloides</taxon>
    </lineage>
</organism>
<dbReference type="Gene3D" id="3.30.2450.30">
    <property type="match status" value="1"/>
</dbReference>
<reference evidence="4" key="1">
    <citation type="submission" date="2022-11" db="UniProtKB">
        <authorList>
            <consortium name="WormBaseParasite"/>
        </authorList>
    </citation>
    <scope>IDENTIFICATION</scope>
</reference>
<keyword evidence="2" id="KW-0238">DNA-binding</keyword>